<keyword evidence="1" id="KW-0812">Transmembrane</keyword>
<dbReference type="AlphaFoldDB" id="A0A7H8R7N0"/>
<keyword evidence="1" id="KW-1133">Transmembrane helix</keyword>
<protein>
    <submittedName>
        <fullName evidence="2">Uncharacterized protein</fullName>
    </submittedName>
</protein>
<dbReference type="KEGG" id="trg:TRUGW13939_09549"/>
<organism evidence="2 3">
    <name type="scientific">Talaromyces rugulosus</name>
    <name type="common">Penicillium rugulosum</name>
    <dbReference type="NCBI Taxonomy" id="121627"/>
    <lineage>
        <taxon>Eukaryota</taxon>
        <taxon>Fungi</taxon>
        <taxon>Dikarya</taxon>
        <taxon>Ascomycota</taxon>
        <taxon>Pezizomycotina</taxon>
        <taxon>Eurotiomycetes</taxon>
        <taxon>Eurotiomycetidae</taxon>
        <taxon>Eurotiales</taxon>
        <taxon>Trichocomaceae</taxon>
        <taxon>Talaromyces</taxon>
        <taxon>Talaromyces sect. Islandici</taxon>
    </lineage>
</organism>
<dbReference type="EMBL" id="CP055902">
    <property type="protein sequence ID" value="QKX62390.1"/>
    <property type="molecule type" value="Genomic_DNA"/>
</dbReference>
<sequence length="440" mass="49037">MVVTLYPHQNKPIPQWPFQISINTLLSIYGFVLKLAIPVVVASCLGQLQWSWFVRERPLLDLVRYNSAANGALGSLQWLWSNHIREPLTAFGAIITIFSIVIDPFIQQLVLYEDCSTITNSTASIPRTNHFESSGAHSGPLEETIEPGVQNAINLGLFGSQETITPNCPTGNCTFPPQYASLGYCSACQDISDQINVTFAFINHSYTQNTDPNLFISTSPSGLSTIWDNYGNDDSRQILFAGAAVQNGTQWMRSSRRKQHFVAMPSCECCQLQFRALCPRIDSSSLYLHQDESGSAPRYGLVDTQCISDHQKANLTQLGYEVTGRWLGYNITFDSVALDEIIPSNDTDVPFPESLYTRQCVYAINYEFPGSLWGDYLWKLFTGNLTGELLDATMIGEVNGPQSLKTLYNNSFTDFQSIDSAVQNMAESLTNYMRLTGHVN</sequence>
<dbReference type="PANTHER" id="PTHR35394:SF5">
    <property type="entry name" value="DUF3176 DOMAIN-CONTAINING PROTEIN"/>
    <property type="match status" value="1"/>
</dbReference>
<keyword evidence="1" id="KW-0472">Membrane</keyword>
<name>A0A7H8R7N0_TALRU</name>
<dbReference type="Pfam" id="PF11374">
    <property type="entry name" value="DUF3176"/>
    <property type="match status" value="1"/>
</dbReference>
<evidence type="ECO:0000313" key="3">
    <source>
        <dbReference type="Proteomes" id="UP000509510"/>
    </source>
</evidence>
<evidence type="ECO:0000256" key="1">
    <source>
        <dbReference type="SAM" id="Phobius"/>
    </source>
</evidence>
<reference evidence="3" key="1">
    <citation type="submission" date="2020-06" db="EMBL/GenBank/DDBJ databases">
        <title>A chromosome-scale genome assembly of Talaromyces rugulosus W13939.</title>
        <authorList>
            <person name="Wang B."/>
            <person name="Guo L."/>
            <person name="Ye K."/>
            <person name="Wang L."/>
        </authorList>
    </citation>
    <scope>NUCLEOTIDE SEQUENCE [LARGE SCALE GENOMIC DNA]</scope>
    <source>
        <strain evidence="3">W13939</strain>
    </source>
</reference>
<gene>
    <name evidence="2" type="ORF">TRUGW13939_09549</name>
</gene>
<dbReference type="OrthoDB" id="5242705at2759"/>
<dbReference type="RefSeq" id="XP_035348564.1">
    <property type="nucleotide sequence ID" value="XM_035492671.1"/>
</dbReference>
<dbReference type="Proteomes" id="UP000509510">
    <property type="component" value="Chromosome V"/>
</dbReference>
<keyword evidence="3" id="KW-1185">Reference proteome</keyword>
<dbReference type="InterPro" id="IPR021514">
    <property type="entry name" value="DUF3176"/>
</dbReference>
<dbReference type="GeneID" id="55997032"/>
<feature type="transmembrane region" description="Helical" evidence="1">
    <location>
        <begin position="20"/>
        <end position="45"/>
    </location>
</feature>
<accession>A0A7H8R7N0</accession>
<evidence type="ECO:0000313" key="2">
    <source>
        <dbReference type="EMBL" id="QKX62390.1"/>
    </source>
</evidence>
<dbReference type="PANTHER" id="PTHR35394">
    <property type="entry name" value="DUF3176 DOMAIN-CONTAINING PROTEIN"/>
    <property type="match status" value="1"/>
</dbReference>
<proteinExistence type="predicted"/>